<keyword evidence="2" id="KW-1185">Reference proteome</keyword>
<reference evidence="1 2" key="1">
    <citation type="submission" date="2022-04" db="EMBL/GenBank/DDBJ databases">
        <title>Positive selection, recombination, and allopatry shape intraspecific diversity of widespread and dominant cyanobacteria.</title>
        <authorList>
            <person name="Wei J."/>
            <person name="Shu W."/>
            <person name="Hu C."/>
        </authorList>
    </citation>
    <scope>NUCLEOTIDE SEQUENCE [LARGE SCALE GENOMIC DNA]</scope>
    <source>
        <strain evidence="1 2">AS-A4</strain>
    </source>
</reference>
<protein>
    <submittedName>
        <fullName evidence="1">Uncharacterized protein</fullName>
    </submittedName>
</protein>
<dbReference type="RefSeq" id="WP_190448586.1">
    <property type="nucleotide sequence ID" value="NZ_JAMPLM010000045.1"/>
</dbReference>
<evidence type="ECO:0000313" key="1">
    <source>
        <dbReference type="EMBL" id="MEP1061847.1"/>
    </source>
</evidence>
<dbReference type="EMBL" id="JAMPLM010000045">
    <property type="protein sequence ID" value="MEP1061847.1"/>
    <property type="molecule type" value="Genomic_DNA"/>
</dbReference>
<name>A0ABV0KRR7_9CYAN</name>
<organism evidence="1 2">
    <name type="scientific">Stenomitos frigidus AS-A4</name>
    <dbReference type="NCBI Taxonomy" id="2933935"/>
    <lineage>
        <taxon>Bacteria</taxon>
        <taxon>Bacillati</taxon>
        <taxon>Cyanobacteriota</taxon>
        <taxon>Cyanophyceae</taxon>
        <taxon>Leptolyngbyales</taxon>
        <taxon>Leptolyngbyaceae</taxon>
        <taxon>Stenomitos</taxon>
    </lineage>
</organism>
<evidence type="ECO:0000313" key="2">
    <source>
        <dbReference type="Proteomes" id="UP001476950"/>
    </source>
</evidence>
<sequence>MPQPTKQQQLAALAQAEAALHLAGVKCQRDPYNSTFRLEQAQWQATVQRLRAQLFGQGGYEG</sequence>
<proteinExistence type="predicted"/>
<accession>A0ABV0KRR7</accession>
<gene>
    <name evidence="1" type="ORF">NDI38_26090</name>
</gene>
<comment type="caution">
    <text evidence="1">The sequence shown here is derived from an EMBL/GenBank/DDBJ whole genome shotgun (WGS) entry which is preliminary data.</text>
</comment>
<dbReference type="Proteomes" id="UP001476950">
    <property type="component" value="Unassembled WGS sequence"/>
</dbReference>